<organism evidence="2 3">
    <name type="scientific">Colletotrichum plurivorum</name>
    <dbReference type="NCBI Taxonomy" id="2175906"/>
    <lineage>
        <taxon>Eukaryota</taxon>
        <taxon>Fungi</taxon>
        <taxon>Dikarya</taxon>
        <taxon>Ascomycota</taxon>
        <taxon>Pezizomycotina</taxon>
        <taxon>Sordariomycetes</taxon>
        <taxon>Hypocreomycetidae</taxon>
        <taxon>Glomerellales</taxon>
        <taxon>Glomerellaceae</taxon>
        <taxon>Colletotrichum</taxon>
        <taxon>Colletotrichum orchidearum species complex</taxon>
    </lineage>
</organism>
<evidence type="ECO:0000313" key="2">
    <source>
        <dbReference type="EMBL" id="KAF6837128.1"/>
    </source>
</evidence>
<evidence type="ECO:0000313" key="3">
    <source>
        <dbReference type="Proteomes" id="UP000654918"/>
    </source>
</evidence>
<dbReference type="EMBL" id="WIGO01000027">
    <property type="protein sequence ID" value="KAF6837128.1"/>
    <property type="molecule type" value="Genomic_DNA"/>
</dbReference>
<sequence length="90" mass="9934">MTAAKTTSEVLPAAIDYGALVASWLPEKRAKRERKFVRRIDKRLFPILYTQKELWLRLGALVYAAMISGSLGDLFAAGITATFANNSLTS</sequence>
<dbReference type="Proteomes" id="UP000654918">
    <property type="component" value="Unassembled WGS sequence"/>
</dbReference>
<proteinExistence type="predicted"/>
<protein>
    <submittedName>
        <fullName evidence="2">Major facilitator superfamily transporter</fullName>
    </submittedName>
</protein>
<dbReference type="AlphaFoldDB" id="A0A8H6KU09"/>
<comment type="caution">
    <text evidence="2">The sequence shown here is derived from an EMBL/GenBank/DDBJ whole genome shotgun (WGS) entry which is preliminary data.</text>
</comment>
<accession>A0A8H6KU09</accession>
<feature type="transmembrane region" description="Helical" evidence="1">
    <location>
        <begin position="60"/>
        <end position="84"/>
    </location>
</feature>
<keyword evidence="1" id="KW-0472">Membrane</keyword>
<keyword evidence="1" id="KW-1133">Transmembrane helix</keyword>
<reference evidence="2" key="1">
    <citation type="journal article" date="2020" name="Phytopathology">
        <title>Genome Sequence Resources of Colletotrichum truncatum, C. plurivorum, C. musicola, and C. sojae: Four Species Pathogenic to Soybean (Glycine max).</title>
        <authorList>
            <person name="Rogerio F."/>
            <person name="Boufleur T.R."/>
            <person name="Ciampi-Guillardi M."/>
            <person name="Sukno S.A."/>
            <person name="Thon M.R."/>
            <person name="Massola Junior N.S."/>
            <person name="Baroncelli R."/>
        </authorList>
    </citation>
    <scope>NUCLEOTIDE SEQUENCE</scope>
    <source>
        <strain evidence="2">LFN00145</strain>
    </source>
</reference>
<gene>
    <name evidence="2" type="ORF">CPLU01_03240</name>
</gene>
<evidence type="ECO:0000256" key="1">
    <source>
        <dbReference type="SAM" id="Phobius"/>
    </source>
</evidence>
<keyword evidence="1" id="KW-0812">Transmembrane</keyword>
<name>A0A8H6KU09_9PEZI</name>
<keyword evidence="3" id="KW-1185">Reference proteome</keyword>